<sequence>MKIKKTVILSASLLPLFCLAESDAKPFINEITTLPLLSDSSLDVSLRNYWKYLKEDAANPKTVHAGWGQGLTLDYKSGYIADFIGFDASWYGAAKLGASDYFSSRGILYKSGSENKKSNAHGFNKFGQRYVKFKYGSDNFQLKAQGGWQRLKEQGVISTSLRLSPITYRGWSGEMALGDFTLLGAWVDRSLYRDSPEQSFLKTNDGRHIDHLASGELRYNSDAVNVRYALGESDDYLRRQHLFISMPLTPSLSLGSQLYFTRALEAYRVMAPGKRDFDHSARHYALDLTWQQDRWRSKWGLGYTEAAKKDGVGFYPRHMSKQSFGTFISMASAGDDYLRDKELMIATMTDYRLTKDLLSGIAVNAGRINYLGHPITTAEINLYGQWTPSHPSLKNLRVWAMFGPGWSYKNIKRKPVMHNGDYSHSHFLAGEVIIDYKFKMF</sequence>
<keyword evidence="2" id="KW-0813">Transport</keyword>
<dbReference type="EMBL" id="CP028271">
    <property type="protein sequence ID" value="QHM72726.1"/>
    <property type="molecule type" value="Genomic_DNA"/>
</dbReference>
<evidence type="ECO:0000256" key="3">
    <source>
        <dbReference type="ARBA" id="ARBA00022729"/>
    </source>
</evidence>
<proteinExistence type="inferred from homology"/>
<dbReference type="KEGG" id="mint:C7M51_03044"/>
<dbReference type="Gene3D" id="2.40.160.10">
    <property type="entry name" value="Porin"/>
    <property type="match status" value="1"/>
</dbReference>
<evidence type="ECO:0000256" key="1">
    <source>
        <dbReference type="ARBA" id="ARBA00009075"/>
    </source>
</evidence>
<accession>A0A6P1Q174</accession>
<evidence type="ECO:0000256" key="4">
    <source>
        <dbReference type="SAM" id="SignalP"/>
    </source>
</evidence>
<dbReference type="AlphaFoldDB" id="A0A6P1Q174"/>
<keyword evidence="6" id="KW-1185">Reference proteome</keyword>
<evidence type="ECO:0008006" key="7">
    <source>
        <dbReference type="Google" id="ProtNLM"/>
    </source>
</evidence>
<dbReference type="PANTHER" id="PTHR34596">
    <property type="entry name" value="CHITOPORIN"/>
    <property type="match status" value="1"/>
</dbReference>
<comment type="similarity">
    <text evidence="1">Belongs to the outer membrane porin (Opr) (TC 1.B.25) family.</text>
</comment>
<keyword evidence="3 4" id="KW-0732">Signal</keyword>
<feature type="chain" id="PRO_5026686933" description="Outer membrane porin, OprD family" evidence="4">
    <location>
        <begin position="21"/>
        <end position="441"/>
    </location>
</feature>
<reference evidence="5 6" key="1">
    <citation type="submission" date="2018-03" db="EMBL/GenBank/DDBJ databases">
        <title>Pantoea intestinalis SRCM103226 isolated form the mealworm.</title>
        <authorList>
            <person name="Jeong D.-Y."/>
            <person name="Kim J.W."/>
        </authorList>
    </citation>
    <scope>NUCLEOTIDE SEQUENCE [LARGE SCALE GENOMIC DNA]</scope>
    <source>
        <strain evidence="5 6">SRCM103226</strain>
    </source>
</reference>
<dbReference type="RefSeq" id="WP_160622515.1">
    <property type="nucleotide sequence ID" value="NZ_CP028271.1"/>
</dbReference>
<name>A0A6P1Q174_9GAMM</name>
<dbReference type="GO" id="GO:0016020">
    <property type="term" value="C:membrane"/>
    <property type="evidence" value="ECO:0007669"/>
    <property type="project" value="InterPro"/>
</dbReference>
<dbReference type="OrthoDB" id="9151008at2"/>
<evidence type="ECO:0000313" key="5">
    <source>
        <dbReference type="EMBL" id="QHM72726.1"/>
    </source>
</evidence>
<dbReference type="PANTHER" id="PTHR34596:SF2">
    <property type="entry name" value="CHITOPORIN"/>
    <property type="match status" value="1"/>
</dbReference>
<dbReference type="Pfam" id="PF03573">
    <property type="entry name" value="OprD"/>
    <property type="match status" value="1"/>
</dbReference>
<dbReference type="Proteomes" id="UP000464053">
    <property type="component" value="Chromosome"/>
</dbReference>
<gene>
    <name evidence="5" type="ORF">C7M51_03044</name>
</gene>
<organism evidence="5 6">
    <name type="scientific">Mixta intestinalis</name>
    <dbReference type="NCBI Taxonomy" id="1615494"/>
    <lineage>
        <taxon>Bacteria</taxon>
        <taxon>Pseudomonadati</taxon>
        <taxon>Pseudomonadota</taxon>
        <taxon>Gammaproteobacteria</taxon>
        <taxon>Enterobacterales</taxon>
        <taxon>Erwiniaceae</taxon>
        <taxon>Mixta</taxon>
    </lineage>
</organism>
<dbReference type="InterPro" id="IPR005318">
    <property type="entry name" value="OM_porin_bac"/>
</dbReference>
<dbReference type="GO" id="GO:0015288">
    <property type="term" value="F:porin activity"/>
    <property type="evidence" value="ECO:0007669"/>
    <property type="project" value="TreeGrafter"/>
</dbReference>
<evidence type="ECO:0000313" key="6">
    <source>
        <dbReference type="Proteomes" id="UP000464053"/>
    </source>
</evidence>
<feature type="signal peptide" evidence="4">
    <location>
        <begin position="1"/>
        <end position="20"/>
    </location>
</feature>
<dbReference type="InterPro" id="IPR023614">
    <property type="entry name" value="Porin_dom_sf"/>
</dbReference>
<evidence type="ECO:0000256" key="2">
    <source>
        <dbReference type="ARBA" id="ARBA00022448"/>
    </source>
</evidence>
<protein>
    <recommendedName>
        <fullName evidence="7">Outer membrane porin, OprD family</fullName>
    </recommendedName>
</protein>